<comment type="caution">
    <text evidence="1">The sequence shown here is derived from an EMBL/GenBank/DDBJ whole genome shotgun (WGS) entry which is preliminary data.</text>
</comment>
<dbReference type="EMBL" id="CM042028">
    <property type="protein sequence ID" value="KAI3800132.1"/>
    <property type="molecule type" value="Genomic_DNA"/>
</dbReference>
<protein>
    <submittedName>
        <fullName evidence="1">Uncharacterized protein</fullName>
    </submittedName>
</protein>
<reference evidence="2" key="1">
    <citation type="journal article" date="2022" name="Mol. Ecol. Resour.">
        <title>The genomes of chicory, endive, great burdock and yacon provide insights into Asteraceae palaeo-polyploidization history and plant inulin production.</title>
        <authorList>
            <person name="Fan W."/>
            <person name="Wang S."/>
            <person name="Wang H."/>
            <person name="Wang A."/>
            <person name="Jiang F."/>
            <person name="Liu H."/>
            <person name="Zhao H."/>
            <person name="Xu D."/>
            <person name="Zhang Y."/>
        </authorList>
    </citation>
    <scope>NUCLEOTIDE SEQUENCE [LARGE SCALE GENOMIC DNA]</scope>
    <source>
        <strain evidence="2">cv. Yunnan</strain>
    </source>
</reference>
<sequence>MFSLQQSGELIYHEIPSSISLRNQQDLIVNLHDLVNMERNPNLAASKATKRQRDQSTPKLNPASTADEIEDRKNEHMHRKLVHRETEKKRREDLSKLYASLGGLLPPNFVKANDTTLTDLSMLQQRLTAIANNRPEFNYETKVINFACMSS</sequence>
<evidence type="ECO:0000313" key="1">
    <source>
        <dbReference type="EMBL" id="KAI3800132.1"/>
    </source>
</evidence>
<reference evidence="1 2" key="2">
    <citation type="journal article" date="2022" name="Mol. Ecol. Resour.">
        <title>The genomes of chicory, endive, great burdock and yacon provide insights into Asteraceae paleo-polyploidization history and plant inulin production.</title>
        <authorList>
            <person name="Fan W."/>
            <person name="Wang S."/>
            <person name="Wang H."/>
            <person name="Wang A."/>
            <person name="Jiang F."/>
            <person name="Liu H."/>
            <person name="Zhao H."/>
            <person name="Xu D."/>
            <person name="Zhang Y."/>
        </authorList>
    </citation>
    <scope>NUCLEOTIDE SEQUENCE [LARGE SCALE GENOMIC DNA]</scope>
    <source>
        <strain evidence="2">cv. Yunnan</strain>
        <tissue evidence="1">Leaves</tissue>
    </source>
</reference>
<name>A0ACB9HX48_9ASTR</name>
<evidence type="ECO:0000313" key="2">
    <source>
        <dbReference type="Proteomes" id="UP001056120"/>
    </source>
</evidence>
<dbReference type="Proteomes" id="UP001056120">
    <property type="component" value="Linkage Group LG11"/>
</dbReference>
<keyword evidence="2" id="KW-1185">Reference proteome</keyword>
<accession>A0ACB9HX48</accession>
<organism evidence="1 2">
    <name type="scientific">Smallanthus sonchifolius</name>
    <dbReference type="NCBI Taxonomy" id="185202"/>
    <lineage>
        <taxon>Eukaryota</taxon>
        <taxon>Viridiplantae</taxon>
        <taxon>Streptophyta</taxon>
        <taxon>Embryophyta</taxon>
        <taxon>Tracheophyta</taxon>
        <taxon>Spermatophyta</taxon>
        <taxon>Magnoliopsida</taxon>
        <taxon>eudicotyledons</taxon>
        <taxon>Gunneridae</taxon>
        <taxon>Pentapetalae</taxon>
        <taxon>asterids</taxon>
        <taxon>campanulids</taxon>
        <taxon>Asterales</taxon>
        <taxon>Asteraceae</taxon>
        <taxon>Asteroideae</taxon>
        <taxon>Heliantheae alliance</taxon>
        <taxon>Millerieae</taxon>
        <taxon>Smallanthus</taxon>
    </lineage>
</organism>
<proteinExistence type="predicted"/>
<gene>
    <name evidence="1" type="ORF">L1987_35442</name>
</gene>